<feature type="transmembrane region" description="Helical" evidence="4">
    <location>
        <begin position="1580"/>
        <end position="1605"/>
    </location>
</feature>
<proteinExistence type="predicted"/>
<evidence type="ECO:0000259" key="6">
    <source>
        <dbReference type="PROSITE" id="PS50026"/>
    </source>
</evidence>
<feature type="disulfide bond" evidence="3">
    <location>
        <begin position="1401"/>
        <end position="1410"/>
    </location>
</feature>
<dbReference type="SUPFAM" id="SSF48350">
    <property type="entry name" value="GTPase activation domain, GAP"/>
    <property type="match status" value="2"/>
</dbReference>
<feature type="disulfide bond" evidence="3">
    <location>
        <begin position="1460"/>
        <end position="1470"/>
    </location>
</feature>
<dbReference type="InterPro" id="IPR013111">
    <property type="entry name" value="EGF_extracell"/>
</dbReference>
<sequence>MIDKDQNKKYDVYFTTKQMISLSKFILVILLIGFISGAGEVISYTGLTDWHQPRSYSYVNGWFGTNELYTCGGTYSPDTNPTVATGAASYQFFASDTASSYLRGYSFKFPDAASLQIYGVAGWIGRNGKLNQGHTQICSGWWIFQTCHDYYYNPYFTYLLEDLCQLATGNANVDYTLTPSPDNWAIVGDSSAVQRNKSFGGLNDLAGATWNYQSFDNGSFGINMENVMQYTGTTGDSPAMSITAYWDCAQIQVNYTYSATVTGYANTEGRGGSPIQVNLTGNVVANGQYNNLNIQWKCKYQDVISDASVVNPPDSITCILPDISPLNNGTLYVTWDESKGWMSGTPDITILDSCIENSSCGNGYCDLSSGNCICDQAYMGYDCSVLKCPNGTYGTCNDNGWCDDSGSVGFCWCNNSYSGQYCDVNLCERDHNNCNDDAPNSNNYCSYQGTEGGCVCDPTQGWTGPNCTVRLCDGVNCNNGTCVIYTGVCSCDVGYFGDNCEYKYCNDTVDVCNGNGDCINQTGGCSCYQGWTGDHCNISWCEGIDCGEHGYCVQLEGHCECDKYWTGDLCNVSVSSNKWADRMGRKLNMSGAAFLAFFSTCMAALGIILVAAGFIFWKKRHDRDKWAHILALPIFTVESLFGENFYISPQDRKKLKRPNIQSAYFDLQQLLIENMILVDCLCIASETKVASYLGRSLLYVFEANGESPQLLKYFITKEVSTCDDGDLLFRGYSMASKLWGAYCHLAYGINYIHGSLSETVHELMVSQDMANIELDPNRIDTDSTTTVNKYNLMAAVQAIFSSILKNADNFPPQFRFVLSHLKEEVLHKFPDRVSQSLGGMVVLRYFSPAITASDEFGLLKEPPSDELLRTLILVAKVLQNLANGTLFGAKEEYMNTVNDFISTNEEKMINYLDSISTPNDESRDELSFESSPLPKDVLEISCANIHRYVTLNKTEIVETMQTEIQDEQRFNDLLSQLEEILDRLGDPINVQADEDHSLFKNKERIKMISLSKFILVILLIGFISGAGEVISYTGLTDLHQPRSYSYVDGWFGTDELYTCGGTYSPDTNPTVATGASSNEFLNNEVATSYLRGYSFKFPDTNSLQIHGVAGWIKRNGKLNQGHTQTCSGWWIFRRCTDYYYNPYFTDLLEDLCQLATGNGNVDYTLTPSPDNWAISGSSSSVQRNKSFGGLNDLAGATWNYQSFDNGSFGINMKNVMTHSGTTGDDPPLSIMAYWDCAQIQVNYTYSATVTGYGNTEGRGGSPIQVNLTGNVVANGQYNNLTIHWKCKYQDVISDASFVNPPNSITCTLPDISPLNNGTLYVTWDESKGWMSGTPDITILAGCTNDSECGHGTCNTTSSSCICEQAYMGYDCSVLKCPNGIYQTCNNNGWCDDSGSVGFCWCNDSYSGQYCDVNLCERDHDNCNDDAPNSNNYCSYQGTEGGCICDPTQGWTGPNCTVRLCDGINCNNGTCVVYTGLCSCNVGYFGSNCEFKYCNDSVDVCNGNGDCINQTGGCSCYQGWTGDHCNISWCEGIDCGEHGYCDQMEGHCICYDHWTGDLCDTEVTSDKWADKMGDKLNMSGAAFLAFFSTCMAALGIILVAAAFIFWKKRHDRDKWAHILALPIFTVESLFGENFYISPQDRKKLKRPNIQSAYFDLQQLLIENMILVDCLCIASETKVASYLGRSLLYIFEANGESPQLLKYFITKEVSTCDDGDLLFRGYSMASKLWGAYCHLAYGINYIHGSLSETVHELMVSQDMANIELDPNRIDTDSTTTVNKYNLMAAVQAIFSSIVKNADNFPPQFRFVLSHLKEEVLHKFPDRVSQSLGGMVVLRYFSPAITASDEFGLLKEPPSDELLRTLILVAKVLQNLANGTLFGAKEEYMNTVNDFISTNEEKMINYLDSISTPNDESRDELSFESSPLPKDVLEISCANIHRYVTLNKTEIVETMQTEIQDEQRFNDLLSQLEEILDRLGDPINVQADEDV</sequence>
<keyword evidence="2 3" id="KW-1015">Disulfide bond</keyword>
<feature type="disulfide bond" evidence="3">
    <location>
        <begin position="491"/>
        <end position="500"/>
    </location>
</feature>
<feature type="domain" description="EGF-like" evidence="6">
    <location>
        <begin position="1525"/>
        <end position="1559"/>
    </location>
</feature>
<feature type="transmembrane region" description="Helical" evidence="4">
    <location>
        <begin position="1013"/>
        <end position="1035"/>
    </location>
</feature>
<keyword evidence="3" id="KW-0245">EGF-like domain</keyword>
<organism evidence="7 8">
    <name type="scientific">Anaeramoeba ignava</name>
    <name type="common">Anaerobic marine amoeba</name>
    <dbReference type="NCBI Taxonomy" id="1746090"/>
    <lineage>
        <taxon>Eukaryota</taxon>
        <taxon>Metamonada</taxon>
        <taxon>Anaeramoebidae</taxon>
        <taxon>Anaeramoeba</taxon>
    </lineage>
</organism>
<dbReference type="SMART" id="SM00181">
    <property type="entry name" value="EGF"/>
    <property type="match status" value="9"/>
</dbReference>
<dbReference type="EMBL" id="JAPDFW010000103">
    <property type="protein sequence ID" value="KAJ5069602.1"/>
    <property type="molecule type" value="Genomic_DNA"/>
</dbReference>
<dbReference type="InterPro" id="IPR008936">
    <property type="entry name" value="Rho_GTPase_activation_prot"/>
</dbReference>
<dbReference type="PROSITE" id="PS50018">
    <property type="entry name" value="RAS_GTPASE_ACTIV_2"/>
    <property type="match status" value="2"/>
</dbReference>
<dbReference type="Pfam" id="PF07974">
    <property type="entry name" value="EGF_2"/>
    <property type="match status" value="1"/>
</dbReference>
<dbReference type="InterPro" id="IPR000742">
    <property type="entry name" value="EGF"/>
</dbReference>
<feature type="transmembrane region" description="Helical" evidence="4">
    <location>
        <begin position="25"/>
        <end position="47"/>
    </location>
</feature>
<comment type="caution">
    <text evidence="7">The sequence shown here is derived from an EMBL/GenBank/DDBJ whole genome shotgun (WGS) entry which is preliminary data.</text>
</comment>
<reference evidence="7" key="1">
    <citation type="submission" date="2022-10" db="EMBL/GenBank/DDBJ databases">
        <title>Novel sulphate-reducing endosymbionts in the free-living metamonad Anaeramoeba.</title>
        <authorList>
            <person name="Jerlstrom-Hultqvist J."/>
            <person name="Cepicka I."/>
            <person name="Gallot-Lavallee L."/>
            <person name="Salas-Leiva D."/>
            <person name="Curtis B.A."/>
            <person name="Zahonova K."/>
            <person name="Pipaliya S."/>
            <person name="Dacks J."/>
            <person name="Roger A.J."/>
        </authorList>
    </citation>
    <scope>NUCLEOTIDE SEQUENCE</scope>
    <source>
        <strain evidence="7">BMAN</strain>
    </source>
</reference>
<keyword evidence="4" id="KW-1133">Transmembrane helix</keyword>
<dbReference type="PANTHER" id="PTHR10194">
    <property type="entry name" value="RAS GTPASE-ACTIVATING PROTEINS"/>
    <property type="match status" value="1"/>
</dbReference>
<dbReference type="PROSITE" id="PS00022">
    <property type="entry name" value="EGF_1"/>
    <property type="match status" value="4"/>
</dbReference>
<accession>A0A9Q0LB33</accession>
<dbReference type="InterPro" id="IPR001936">
    <property type="entry name" value="RasGAP_dom"/>
</dbReference>
<dbReference type="PANTHER" id="PTHR10194:SF60">
    <property type="entry name" value="RAS GTPASE-ACTIVATING PROTEIN RASKOL"/>
    <property type="match status" value="1"/>
</dbReference>
<feature type="disulfide bond" evidence="3">
    <location>
        <begin position="472"/>
        <end position="482"/>
    </location>
</feature>
<feature type="domain" description="EGF-like" evidence="6">
    <location>
        <begin position="537"/>
        <end position="571"/>
    </location>
</feature>
<feature type="domain" description="EGF-like" evidence="6">
    <location>
        <begin position="468"/>
        <end position="501"/>
    </location>
</feature>
<feature type="domain" description="EGF-like" evidence="6">
    <location>
        <begin position="1456"/>
        <end position="1489"/>
    </location>
</feature>
<dbReference type="Gene3D" id="1.10.506.10">
    <property type="entry name" value="GTPase Activation - p120gap, domain 1"/>
    <property type="match status" value="4"/>
</dbReference>
<keyword evidence="4" id="KW-0472">Membrane</keyword>
<evidence type="ECO:0000313" key="8">
    <source>
        <dbReference type="Proteomes" id="UP001149090"/>
    </source>
</evidence>
<dbReference type="Proteomes" id="UP001149090">
    <property type="component" value="Unassembled WGS sequence"/>
</dbReference>
<dbReference type="PROSITE" id="PS50026">
    <property type="entry name" value="EGF_3"/>
    <property type="match status" value="5"/>
</dbReference>
<feature type="domain" description="Ras-GAP" evidence="5">
    <location>
        <begin position="689"/>
        <end position="883"/>
    </location>
</feature>
<dbReference type="Pfam" id="PF00616">
    <property type="entry name" value="RasGAP"/>
    <property type="match status" value="2"/>
</dbReference>
<evidence type="ECO:0000256" key="2">
    <source>
        <dbReference type="ARBA" id="ARBA00023157"/>
    </source>
</evidence>
<feature type="domain" description="EGF-like" evidence="6">
    <location>
        <begin position="1372"/>
        <end position="1411"/>
    </location>
</feature>
<dbReference type="SMART" id="SM00323">
    <property type="entry name" value="RasGAP"/>
    <property type="match status" value="2"/>
</dbReference>
<name>A0A9Q0LB33_ANAIG</name>
<evidence type="ECO:0000256" key="4">
    <source>
        <dbReference type="SAM" id="Phobius"/>
    </source>
</evidence>
<keyword evidence="8" id="KW-1185">Reference proteome</keyword>
<feature type="disulfide bond" evidence="3">
    <location>
        <begin position="1549"/>
        <end position="1558"/>
    </location>
</feature>
<dbReference type="InterPro" id="IPR039360">
    <property type="entry name" value="Ras_GTPase"/>
</dbReference>
<evidence type="ECO:0000313" key="7">
    <source>
        <dbReference type="EMBL" id="KAJ5069602.1"/>
    </source>
</evidence>
<comment type="caution">
    <text evidence="3">Lacks conserved residue(s) required for the propagation of feature annotation.</text>
</comment>
<gene>
    <name evidence="7" type="ORF">M0811_02172</name>
</gene>
<evidence type="ECO:0000259" key="5">
    <source>
        <dbReference type="PROSITE" id="PS50018"/>
    </source>
</evidence>
<feature type="domain" description="Ras-GAP" evidence="5">
    <location>
        <begin position="1677"/>
        <end position="1871"/>
    </location>
</feature>
<dbReference type="OMA" id="NIHRYVT"/>
<dbReference type="OrthoDB" id="6130531at2759"/>
<dbReference type="GO" id="GO:0005096">
    <property type="term" value="F:GTPase activator activity"/>
    <property type="evidence" value="ECO:0007669"/>
    <property type="project" value="UniProtKB-KW"/>
</dbReference>
<feature type="transmembrane region" description="Helical" evidence="4">
    <location>
        <begin position="592"/>
        <end position="617"/>
    </location>
</feature>
<feature type="transmembrane region" description="Helical" evidence="4">
    <location>
        <begin position="1617"/>
        <end position="1635"/>
    </location>
</feature>
<keyword evidence="1" id="KW-0343">GTPase activation</keyword>
<evidence type="ECO:0000256" key="3">
    <source>
        <dbReference type="PROSITE-ProRule" id="PRU00076"/>
    </source>
</evidence>
<feature type="disulfide bond" evidence="3">
    <location>
        <begin position="561"/>
        <end position="570"/>
    </location>
</feature>
<dbReference type="PRINTS" id="PR00011">
    <property type="entry name" value="EGFLAMININ"/>
</dbReference>
<dbReference type="Gene3D" id="2.10.25.10">
    <property type="entry name" value="Laminin"/>
    <property type="match status" value="4"/>
</dbReference>
<feature type="disulfide bond" evidence="3">
    <location>
        <begin position="1479"/>
        <end position="1488"/>
    </location>
</feature>
<protein>
    <submittedName>
        <fullName evidence="7">Neurofibromin</fullName>
    </submittedName>
</protein>
<keyword evidence="4" id="KW-0812">Transmembrane</keyword>
<evidence type="ECO:0000256" key="1">
    <source>
        <dbReference type="ARBA" id="ARBA00022468"/>
    </source>
</evidence>